<sequence length="149" mass="16873">MEKEAKKLALAKKGSGVADILGTVKEFGKRFGEETKKTVKQGLNKLVDSIDTGEVKVKHKVQHDDEYEVDEVGDYAEDNNPIIQEIDEFEHMVSGQGITFLSDNNEELLNRLRVILAAMKEGHQPHRQFNEVNCILKRLIQKGIIDKND</sequence>
<evidence type="ECO:0000313" key="1">
    <source>
        <dbReference type="EMBL" id="ESP03288.1"/>
    </source>
</evidence>
<dbReference type="EMBL" id="KB200071">
    <property type="protein sequence ID" value="ESP03288.1"/>
    <property type="molecule type" value="Genomic_DNA"/>
</dbReference>
<accession>V4AZW4</accession>
<protein>
    <submittedName>
        <fullName evidence="1">Uncharacterized protein</fullName>
    </submittedName>
</protein>
<dbReference type="HOGENOM" id="CLU_1837360_0_0_1"/>
<dbReference type="OrthoDB" id="6775587at2759"/>
<proteinExistence type="predicted"/>
<dbReference type="CTD" id="20241848"/>
<gene>
    <name evidence="1" type="ORF">LOTGIDRAFT_171634</name>
</gene>
<dbReference type="GeneID" id="20241848"/>
<reference evidence="1 2" key="1">
    <citation type="journal article" date="2013" name="Nature">
        <title>Insights into bilaterian evolution from three spiralian genomes.</title>
        <authorList>
            <person name="Simakov O."/>
            <person name="Marletaz F."/>
            <person name="Cho S.J."/>
            <person name="Edsinger-Gonzales E."/>
            <person name="Havlak P."/>
            <person name="Hellsten U."/>
            <person name="Kuo D.H."/>
            <person name="Larsson T."/>
            <person name="Lv J."/>
            <person name="Arendt D."/>
            <person name="Savage R."/>
            <person name="Osoegawa K."/>
            <person name="de Jong P."/>
            <person name="Grimwood J."/>
            <person name="Chapman J.A."/>
            <person name="Shapiro H."/>
            <person name="Aerts A."/>
            <person name="Otillar R.P."/>
            <person name="Terry A.Y."/>
            <person name="Boore J.L."/>
            <person name="Grigoriev I.V."/>
            <person name="Lindberg D.R."/>
            <person name="Seaver E.C."/>
            <person name="Weisblat D.A."/>
            <person name="Putnam N.H."/>
            <person name="Rokhsar D.S."/>
        </authorList>
    </citation>
    <scope>NUCLEOTIDE SEQUENCE [LARGE SCALE GENOMIC DNA]</scope>
</reference>
<dbReference type="RefSeq" id="XP_009046087.1">
    <property type="nucleotide sequence ID" value="XM_009047839.1"/>
</dbReference>
<dbReference type="AlphaFoldDB" id="V4AZW4"/>
<keyword evidence="2" id="KW-1185">Reference proteome</keyword>
<dbReference type="KEGG" id="lgi:LOTGIDRAFT_171634"/>
<organism evidence="1 2">
    <name type="scientific">Lottia gigantea</name>
    <name type="common">Giant owl limpet</name>
    <dbReference type="NCBI Taxonomy" id="225164"/>
    <lineage>
        <taxon>Eukaryota</taxon>
        <taxon>Metazoa</taxon>
        <taxon>Spiralia</taxon>
        <taxon>Lophotrochozoa</taxon>
        <taxon>Mollusca</taxon>
        <taxon>Gastropoda</taxon>
        <taxon>Patellogastropoda</taxon>
        <taxon>Lottioidea</taxon>
        <taxon>Lottiidae</taxon>
        <taxon>Lottia</taxon>
    </lineage>
</organism>
<name>V4AZW4_LOTGI</name>
<dbReference type="Proteomes" id="UP000030746">
    <property type="component" value="Unassembled WGS sequence"/>
</dbReference>
<evidence type="ECO:0000313" key="2">
    <source>
        <dbReference type="Proteomes" id="UP000030746"/>
    </source>
</evidence>